<feature type="compositionally biased region" description="Low complexity" evidence="2">
    <location>
        <begin position="502"/>
        <end position="511"/>
    </location>
</feature>
<dbReference type="Proteomes" id="UP000053317">
    <property type="component" value="Unassembled WGS sequence"/>
</dbReference>
<feature type="region of interest" description="Disordered" evidence="2">
    <location>
        <begin position="765"/>
        <end position="794"/>
    </location>
</feature>
<sequence length="880" mass="95474">MPSISTYTPLESLLFFQSIASLGPTVNAFATISESLTKNDFVRKDASFDNDRLTPTALKELYNNLLNEEATRQRGTNGSIDGSENPRKRKLSSPPRLSPDEAAKDPKFWSSLIDRLYLEYRNHAVIAIKSDETRYDDLVLKLREADATTSNTIEQEKASLSNGKVVDSSCTENETIDVTKHPVSISEPQNGIDTESGKLAEKGVPTTAESVTSAPQTAVPTPEQTRSNDSTGKMDLSISTQTALASQHATTKAEAVPSKNGLKPVAPSPRGVVSPSPTMPPLQPGMIPPTASPMRPGVGTPGPPPGFMHPGMPYPPNAQLYPYPPNFSPHAWGQQPMQQQQQALRASPYAQQQPMQDFTGHTPIMARSPQQPPLQPQYQPYLYPPGQYMQMQPYMHSPGPMTPAGAYPYPLNAANTPIPARNSLTPRLRTSLGGRSPWKSTPSTTQSEIPRPPSREVSPIPERVAASIEATPTNVPPKSVKSSQNQRAAMRKPDRPARRGRAGSASPSLAADRSRSESILSQVSDARNEPRGRRTIKNETPSTPLPLIPSETSDNDQRRSTTRRVRGNTLQSESQPRHHLKRKRGDSIEAEDTPETPRPPASGQNRPVIEHDKVYATRNFARICGPIMNDVTAHKHAGIFAKPLTERDAPGYKSLIYRPSDLKSIKSMIHAGTKAVNAALEEAATVSTPIEGGMASPAVNTPTSNTAKNAAILLDKTSDLVPPKAIVNSAQLEKELLRMFANAVMFNPMPRSERAFGPDVHLTTGGLGHDEETEEGEGGAASVEFKGYSNEEDSGNIIRDTREMMEDVAEAVRIWRDAEQGSIAFGEEFGPAFARAGSTSNAPVGFASDNVTEDSALEQDDADGESTTSVLRKRRRVVEA</sequence>
<evidence type="ECO:0000259" key="3">
    <source>
        <dbReference type="Pfam" id="PF00439"/>
    </source>
</evidence>
<evidence type="ECO:0000313" key="4">
    <source>
        <dbReference type="EMBL" id="KKY16358.1"/>
    </source>
</evidence>
<feature type="region of interest" description="Disordered" evidence="2">
    <location>
        <begin position="67"/>
        <end position="103"/>
    </location>
</feature>
<feature type="compositionally biased region" description="Basic residues" evidence="2">
    <location>
        <begin position="871"/>
        <end position="880"/>
    </location>
</feature>
<feature type="compositionally biased region" description="Polar residues" evidence="2">
    <location>
        <begin position="207"/>
        <end position="250"/>
    </location>
</feature>
<name>A0A0G2FX55_PHACM</name>
<dbReference type="GO" id="GO:0006325">
    <property type="term" value="P:chromatin organization"/>
    <property type="evidence" value="ECO:0007669"/>
    <property type="project" value="UniProtKB-ARBA"/>
</dbReference>
<keyword evidence="1" id="KW-0103">Bromodomain</keyword>
<evidence type="ECO:0000256" key="2">
    <source>
        <dbReference type="SAM" id="MobiDB-lite"/>
    </source>
</evidence>
<dbReference type="SUPFAM" id="SSF47370">
    <property type="entry name" value="Bromodomain"/>
    <property type="match status" value="1"/>
</dbReference>
<reference evidence="4 5" key="2">
    <citation type="submission" date="2015-05" db="EMBL/GenBank/DDBJ databases">
        <authorList>
            <person name="Morales-Cruz A."/>
            <person name="Amrine K.C."/>
            <person name="Cantu D."/>
        </authorList>
    </citation>
    <scope>NUCLEOTIDE SEQUENCE [LARGE SCALE GENOMIC DNA]</scope>
    <source>
        <strain evidence="4">UCRPC4</strain>
    </source>
</reference>
<gene>
    <name evidence="4" type="ORF">UCRPC4_g05950</name>
</gene>
<feature type="region of interest" description="Disordered" evidence="2">
    <location>
        <begin position="836"/>
        <end position="880"/>
    </location>
</feature>
<feature type="domain" description="Bromo" evidence="3">
    <location>
        <begin position="626"/>
        <end position="671"/>
    </location>
</feature>
<dbReference type="PANTHER" id="PTHR15398">
    <property type="entry name" value="BROMODOMAIN-CONTAINING PROTEIN 8"/>
    <property type="match status" value="1"/>
</dbReference>
<dbReference type="EMBL" id="LCWF01000162">
    <property type="protein sequence ID" value="KKY16358.1"/>
    <property type="molecule type" value="Genomic_DNA"/>
</dbReference>
<dbReference type="Pfam" id="PF00439">
    <property type="entry name" value="Bromodomain"/>
    <property type="match status" value="1"/>
</dbReference>
<protein>
    <recommendedName>
        <fullName evidence="3">Bromo domain-containing protein</fullName>
    </recommendedName>
</protein>
<dbReference type="GO" id="GO:0035267">
    <property type="term" value="C:NuA4 histone acetyltransferase complex"/>
    <property type="evidence" value="ECO:0007669"/>
    <property type="project" value="TreeGrafter"/>
</dbReference>
<feature type="compositionally biased region" description="Acidic residues" evidence="2">
    <location>
        <begin position="851"/>
        <end position="864"/>
    </location>
</feature>
<organism evidence="4 5">
    <name type="scientific">Phaeomoniella chlamydospora</name>
    <name type="common">Phaeoacremonium chlamydosporum</name>
    <dbReference type="NCBI Taxonomy" id="158046"/>
    <lineage>
        <taxon>Eukaryota</taxon>
        <taxon>Fungi</taxon>
        <taxon>Dikarya</taxon>
        <taxon>Ascomycota</taxon>
        <taxon>Pezizomycotina</taxon>
        <taxon>Eurotiomycetes</taxon>
        <taxon>Chaetothyriomycetidae</taxon>
        <taxon>Phaeomoniellales</taxon>
        <taxon>Phaeomoniellaceae</taxon>
        <taxon>Phaeomoniella</taxon>
    </lineage>
</organism>
<accession>A0A0G2FX55</accession>
<evidence type="ECO:0000313" key="5">
    <source>
        <dbReference type="Proteomes" id="UP000053317"/>
    </source>
</evidence>
<dbReference type="InterPro" id="IPR001487">
    <property type="entry name" value="Bromodomain"/>
</dbReference>
<dbReference type="OrthoDB" id="21449at2759"/>
<keyword evidence="5" id="KW-1185">Reference proteome</keyword>
<dbReference type="PANTHER" id="PTHR15398:SF4">
    <property type="entry name" value="BROMODOMAIN-CONTAINING PROTEIN 8 ISOFORM X1"/>
    <property type="match status" value="1"/>
</dbReference>
<dbReference type="InterPro" id="IPR036427">
    <property type="entry name" value="Bromodomain-like_sf"/>
</dbReference>
<comment type="caution">
    <text evidence="4">The sequence shown here is derived from an EMBL/GenBank/DDBJ whole genome shotgun (WGS) entry which is preliminary data.</text>
</comment>
<reference evidence="4 5" key="1">
    <citation type="submission" date="2015-05" db="EMBL/GenBank/DDBJ databases">
        <title>Distinctive expansion of gene families associated with plant cell wall degradation and secondary metabolism in the genomes of grapevine trunk pathogens.</title>
        <authorList>
            <person name="Lawrence D.P."/>
            <person name="Travadon R."/>
            <person name="Rolshausen P.E."/>
            <person name="Baumgartner K."/>
        </authorList>
    </citation>
    <scope>NUCLEOTIDE SEQUENCE [LARGE SCALE GENOMIC DNA]</scope>
    <source>
        <strain evidence="4">UCRPC4</strain>
    </source>
</reference>
<feature type="region of interest" description="Disordered" evidence="2">
    <location>
        <begin position="202"/>
        <end position="276"/>
    </location>
</feature>
<proteinExistence type="predicted"/>
<feature type="compositionally biased region" description="Polar residues" evidence="2">
    <location>
        <begin position="438"/>
        <end position="448"/>
    </location>
</feature>
<evidence type="ECO:0000256" key="1">
    <source>
        <dbReference type="ARBA" id="ARBA00023117"/>
    </source>
</evidence>
<dbReference type="Gene3D" id="1.20.920.10">
    <property type="entry name" value="Bromodomain-like"/>
    <property type="match status" value="1"/>
</dbReference>
<dbReference type="AlphaFoldDB" id="A0A0G2FX55"/>
<feature type="region of interest" description="Disordered" evidence="2">
    <location>
        <begin position="418"/>
        <end position="609"/>
    </location>
</feature>
<feature type="compositionally biased region" description="Polar residues" evidence="2">
    <location>
        <begin position="73"/>
        <end position="82"/>
    </location>
</feature>